<evidence type="ECO:0000313" key="2">
    <source>
        <dbReference type="Proteomes" id="UP000198850"/>
    </source>
</evidence>
<protein>
    <submittedName>
        <fullName evidence="1">Uncharacterized protein</fullName>
    </submittedName>
</protein>
<proteinExistence type="predicted"/>
<evidence type="ECO:0000313" key="1">
    <source>
        <dbReference type="EMBL" id="SEA41482.1"/>
    </source>
</evidence>
<dbReference type="RefSeq" id="WP_090555812.1">
    <property type="nucleotide sequence ID" value="NZ_FNRA01000003.1"/>
</dbReference>
<name>A0A1H4B0R1_9SPHI</name>
<dbReference type="Proteomes" id="UP000198850">
    <property type="component" value="Unassembled WGS sequence"/>
</dbReference>
<sequence length="127" mass="14022">MLILPRAGDRPVNSILQYTHVIQADSALAGNLTNALQVAMDRNNNLNKFMCNLADVVRLPEPNKMPMDIHELVFAVAILMAETASRKGIDTEVAGNLFSPFFSTKADGQGCRFDADQRCADQRWLSV</sequence>
<dbReference type="EMBL" id="FNRA01000003">
    <property type="protein sequence ID" value="SEA41482.1"/>
    <property type="molecule type" value="Genomic_DNA"/>
</dbReference>
<organism evidence="1 2">
    <name type="scientific">Pedobacter hartonius</name>
    <dbReference type="NCBI Taxonomy" id="425514"/>
    <lineage>
        <taxon>Bacteria</taxon>
        <taxon>Pseudomonadati</taxon>
        <taxon>Bacteroidota</taxon>
        <taxon>Sphingobacteriia</taxon>
        <taxon>Sphingobacteriales</taxon>
        <taxon>Sphingobacteriaceae</taxon>
        <taxon>Pedobacter</taxon>
    </lineage>
</organism>
<dbReference type="OrthoDB" id="1931120at2"/>
<accession>A0A1H4B0R1</accession>
<dbReference type="STRING" id="425514.SAMN05443550_103155"/>
<gene>
    <name evidence="1" type="ORF">SAMN05443550_103155</name>
</gene>
<keyword evidence="2" id="KW-1185">Reference proteome</keyword>
<reference evidence="1 2" key="1">
    <citation type="submission" date="2016-10" db="EMBL/GenBank/DDBJ databases">
        <authorList>
            <person name="de Groot N.N."/>
        </authorList>
    </citation>
    <scope>NUCLEOTIDE SEQUENCE [LARGE SCALE GENOMIC DNA]</scope>
    <source>
        <strain evidence="1 2">DSM 19033</strain>
    </source>
</reference>
<dbReference type="AlphaFoldDB" id="A0A1H4B0R1"/>